<comment type="caution">
    <text evidence="4">The sequence shown here is derived from an EMBL/GenBank/DDBJ whole genome shotgun (WGS) entry which is preliminary data.</text>
</comment>
<dbReference type="Proteomes" id="UP001201163">
    <property type="component" value="Unassembled WGS sequence"/>
</dbReference>
<feature type="domain" description="CxC2-like cysteine cluster KDZ transposase-associated" evidence="3">
    <location>
        <begin position="153"/>
        <end position="244"/>
    </location>
</feature>
<evidence type="ECO:0000313" key="4">
    <source>
        <dbReference type="EMBL" id="KAH8980993.1"/>
    </source>
</evidence>
<protein>
    <recommendedName>
        <fullName evidence="3">CxC2-like cysteine cluster KDZ transposase-associated domain-containing protein</fullName>
    </recommendedName>
</protein>
<dbReference type="InterPro" id="IPR041457">
    <property type="entry name" value="CxC2_KDZ-assoc"/>
</dbReference>
<dbReference type="EMBL" id="JAKELL010000125">
    <property type="protein sequence ID" value="KAH8980993.1"/>
    <property type="molecule type" value="Genomic_DNA"/>
</dbReference>
<evidence type="ECO:0000256" key="2">
    <source>
        <dbReference type="SAM" id="MobiDB-lite"/>
    </source>
</evidence>
<evidence type="ECO:0000313" key="5">
    <source>
        <dbReference type="Proteomes" id="UP001201163"/>
    </source>
</evidence>
<keyword evidence="5" id="KW-1185">Reference proteome</keyword>
<sequence>MGQWIDIRSRYLYLLLEMEGLTRAPKCSMCTSPMQIKCSDCIGGNYFCKCCCLQTHMRSPFHWMSRWTGAHFAPISLRSLGFKLCLGHDGKPCPLTRRPRRNQSASLISVEEEHAPLSGDLHLHLSQEFEDMHAISDTLFDSAGDVLDPSGGHTRRTRTAQSGNPLITMVNQTGVFEMEVLFCVCPNAGTNDEQLLQAGIFPSTFRHIETAFTFSVLDDFLADNLECKTTAQQYYSKLQSITNRMFPDNVPNLYKQLLRASRQWRDLKNRIQSGLGHQPDGDSTIDGSMAIFCPACPQPGINLPENWKERYHDDPYAFMNQLIRTFIMDGNFSAEHMRCRTGDADLPLSAGMAFMANPNSYKAHLHSGQEIVQPSTCNTYRAIEQANSSRPHLDVTGIGATACCHGFFVPTSVVDFQKGERQINMDYSLCKALSYNMEDIPVALVMYDIMCQYGVHFQERVERSPELSLSSSLQLRTGIGLFHIHGHQDSCLPRFSPSYIPGAKQVDGEIIETLWAPLNNISRSIRGMSLAHRQEVLDAHMNHSNWKKMVRIVPSLLKRWKRMETGIDLSAETLNALNTRLRTKTKRWLAAEKHAQSKRHEDPTLMDIYDTVISKAPSRAEIQQQLISDESGDITTHGQTSWIACGIKIQELQLAIRYQLRAHGLRVTTEEAQIIENKRSRLQKLIDMFEHQGDSFLLHQQPSDDSPISLLGDYDEYDHVDDLGVPGETDDNHLGHASHRRTPQALDGSGMDGLNPEDAPILLPSSLGWEWCIRHGAQSLAGKEVQLRHAQASESIHRIRLALGFKSALFRTHVRPAHTQQTKTCAWNAIHSVDTNVHEHARIYSMARDAYHKIQQASVNLPDLPKLRAEDLHVATLVLGSEPVGQRNRQKSWIWGFGHTVEDDGTWMDDCRFSYSSVHPLMCSHM</sequence>
<keyword evidence="1" id="KW-0175">Coiled coil</keyword>
<dbReference type="AlphaFoldDB" id="A0AAD4L878"/>
<evidence type="ECO:0000259" key="3">
    <source>
        <dbReference type="Pfam" id="PF18803"/>
    </source>
</evidence>
<name>A0AAD4L878_9AGAM</name>
<gene>
    <name evidence="4" type="ORF">EDB92DRAFT_1805446</name>
</gene>
<reference evidence="4" key="1">
    <citation type="submission" date="2022-01" db="EMBL/GenBank/DDBJ databases">
        <title>Comparative genomics reveals a dynamic genome evolution in the ectomycorrhizal milk-cap (Lactarius) mushrooms.</title>
        <authorList>
            <consortium name="DOE Joint Genome Institute"/>
            <person name="Lebreton A."/>
            <person name="Tang N."/>
            <person name="Kuo A."/>
            <person name="LaButti K."/>
            <person name="Drula E."/>
            <person name="Barry K."/>
            <person name="Clum A."/>
            <person name="Lipzen A."/>
            <person name="Mousain D."/>
            <person name="Ng V."/>
            <person name="Wang R."/>
            <person name="Wang X."/>
            <person name="Dai Y."/>
            <person name="Henrissat B."/>
            <person name="Grigoriev I.V."/>
            <person name="Guerin-Laguette A."/>
            <person name="Yu F."/>
            <person name="Martin F.M."/>
        </authorList>
    </citation>
    <scope>NUCLEOTIDE SEQUENCE</scope>
    <source>
        <strain evidence="4">QP</strain>
    </source>
</reference>
<dbReference type="PANTHER" id="PTHR33096">
    <property type="entry name" value="CXC2 DOMAIN-CONTAINING PROTEIN"/>
    <property type="match status" value="1"/>
</dbReference>
<organism evidence="4 5">
    <name type="scientific">Lactarius akahatsu</name>
    <dbReference type="NCBI Taxonomy" id="416441"/>
    <lineage>
        <taxon>Eukaryota</taxon>
        <taxon>Fungi</taxon>
        <taxon>Dikarya</taxon>
        <taxon>Basidiomycota</taxon>
        <taxon>Agaricomycotina</taxon>
        <taxon>Agaricomycetes</taxon>
        <taxon>Russulales</taxon>
        <taxon>Russulaceae</taxon>
        <taxon>Lactarius</taxon>
    </lineage>
</organism>
<accession>A0AAD4L878</accession>
<dbReference type="Pfam" id="PF18803">
    <property type="entry name" value="CxC2"/>
    <property type="match status" value="1"/>
</dbReference>
<proteinExistence type="predicted"/>
<dbReference type="Pfam" id="PF18758">
    <property type="entry name" value="KDZ"/>
    <property type="match status" value="1"/>
</dbReference>
<feature type="region of interest" description="Disordered" evidence="2">
    <location>
        <begin position="721"/>
        <end position="753"/>
    </location>
</feature>
<dbReference type="PANTHER" id="PTHR33096:SF1">
    <property type="entry name" value="CXC1-LIKE CYSTEINE CLUSTER ASSOCIATED WITH KDZ TRANSPOSASES DOMAIN-CONTAINING PROTEIN"/>
    <property type="match status" value="1"/>
</dbReference>
<evidence type="ECO:0000256" key="1">
    <source>
        <dbReference type="SAM" id="Coils"/>
    </source>
</evidence>
<feature type="coiled-coil region" evidence="1">
    <location>
        <begin position="665"/>
        <end position="692"/>
    </location>
</feature>
<dbReference type="InterPro" id="IPR040521">
    <property type="entry name" value="KDZ"/>
</dbReference>